<dbReference type="AlphaFoldDB" id="A0A830FF70"/>
<evidence type="ECO:0000256" key="2">
    <source>
        <dbReference type="ARBA" id="ARBA00022475"/>
    </source>
</evidence>
<evidence type="ECO:0000256" key="4">
    <source>
        <dbReference type="ARBA" id="ARBA00022989"/>
    </source>
</evidence>
<evidence type="ECO:0000256" key="3">
    <source>
        <dbReference type="ARBA" id="ARBA00022692"/>
    </source>
</evidence>
<gene>
    <name evidence="7" type="ORF">GCM10009039_29400</name>
</gene>
<keyword evidence="8" id="KW-1185">Reference proteome</keyword>
<evidence type="ECO:0000313" key="8">
    <source>
        <dbReference type="Proteomes" id="UP000607197"/>
    </source>
</evidence>
<reference evidence="7" key="2">
    <citation type="submission" date="2020-09" db="EMBL/GenBank/DDBJ databases">
        <authorList>
            <person name="Sun Q."/>
            <person name="Ohkuma M."/>
        </authorList>
    </citation>
    <scope>NUCLEOTIDE SEQUENCE</scope>
    <source>
        <strain evidence="7">JCM 19596</strain>
    </source>
</reference>
<comment type="subcellular location">
    <subcellularLocation>
        <location evidence="1">Cell membrane</location>
        <topology evidence="1">Multi-pass membrane protein</topology>
    </subcellularLocation>
</comment>
<dbReference type="InterPro" id="IPR017039">
    <property type="entry name" value="Virul_fac_BrkB"/>
</dbReference>
<protein>
    <submittedName>
        <fullName evidence="7">Uncharacterized protein</fullName>
    </submittedName>
</protein>
<dbReference type="EMBL" id="BMPG01000004">
    <property type="protein sequence ID" value="GGL69585.1"/>
    <property type="molecule type" value="Genomic_DNA"/>
</dbReference>
<feature type="transmembrane region" description="Helical" evidence="6">
    <location>
        <begin position="180"/>
        <end position="200"/>
    </location>
</feature>
<name>A0A830FF70_9EURY</name>
<sequence length="279" mass="27865">MWVGVLAIGVFRRGIVVGGMAASAVVTARAVYDVVQERRLTLVAGAIAYAAFMSLVPLLALSVVVAAAVSDVSVSEQVLRVLGGSLTPSGEAAVAQALEGGVGRVTTSALGGVVLVWSALKVFRSLNAAFASIYGRQDDTFVSAAVDGLVALGVMAVASALVVGVGYVLAAVVDRVLLDAVGPLLLAGALAVAFLPLYVFLPDTPTTPREGLPGAVFAGVGWVALGVLFNVYVAVTAATASGVLGGIILLLTWLYAAAVIVLLGATVNAVLAGHVDAAA</sequence>
<evidence type="ECO:0000256" key="6">
    <source>
        <dbReference type="SAM" id="Phobius"/>
    </source>
</evidence>
<comment type="caution">
    <text evidence="7">The sequence shown here is derived from an EMBL/GenBank/DDBJ whole genome shotgun (WGS) entry which is preliminary data.</text>
</comment>
<dbReference type="NCBIfam" id="TIGR00765">
    <property type="entry name" value="yihY_not_rbn"/>
    <property type="match status" value="1"/>
</dbReference>
<feature type="transmembrane region" description="Helical" evidence="6">
    <location>
        <begin position="247"/>
        <end position="271"/>
    </location>
</feature>
<dbReference type="Pfam" id="PF03631">
    <property type="entry name" value="Virul_fac_BrkB"/>
    <property type="match status" value="1"/>
</dbReference>
<dbReference type="GO" id="GO:0005886">
    <property type="term" value="C:plasma membrane"/>
    <property type="evidence" value="ECO:0007669"/>
    <property type="project" value="UniProtKB-SubCell"/>
</dbReference>
<feature type="transmembrane region" description="Helical" evidence="6">
    <location>
        <begin position="212"/>
        <end position="235"/>
    </location>
</feature>
<feature type="transmembrane region" description="Helical" evidence="6">
    <location>
        <begin position="6"/>
        <end position="28"/>
    </location>
</feature>
<dbReference type="PANTHER" id="PTHR30213:SF0">
    <property type="entry name" value="UPF0761 MEMBRANE PROTEIN YIHY"/>
    <property type="match status" value="1"/>
</dbReference>
<feature type="transmembrane region" description="Helical" evidence="6">
    <location>
        <begin position="149"/>
        <end position="173"/>
    </location>
</feature>
<evidence type="ECO:0000256" key="5">
    <source>
        <dbReference type="ARBA" id="ARBA00023136"/>
    </source>
</evidence>
<keyword evidence="2" id="KW-1003">Cell membrane</keyword>
<dbReference type="Proteomes" id="UP000607197">
    <property type="component" value="Unassembled WGS sequence"/>
</dbReference>
<evidence type="ECO:0000313" key="7">
    <source>
        <dbReference type="EMBL" id="GGL69585.1"/>
    </source>
</evidence>
<keyword evidence="3 6" id="KW-0812">Transmembrane</keyword>
<keyword evidence="4 6" id="KW-1133">Transmembrane helix</keyword>
<organism evidence="7 8">
    <name type="scientific">Halocalculus aciditolerans</name>
    <dbReference type="NCBI Taxonomy" id="1383812"/>
    <lineage>
        <taxon>Archaea</taxon>
        <taxon>Methanobacteriati</taxon>
        <taxon>Methanobacteriota</taxon>
        <taxon>Stenosarchaea group</taxon>
        <taxon>Halobacteria</taxon>
        <taxon>Halobacteriales</taxon>
        <taxon>Halobacteriaceae</taxon>
        <taxon>Halocalculus</taxon>
    </lineage>
</organism>
<accession>A0A830FF70</accession>
<dbReference type="PIRSF" id="PIRSF035875">
    <property type="entry name" value="RNase_BN"/>
    <property type="match status" value="1"/>
</dbReference>
<proteinExistence type="predicted"/>
<dbReference type="PANTHER" id="PTHR30213">
    <property type="entry name" value="INNER MEMBRANE PROTEIN YHJD"/>
    <property type="match status" value="1"/>
</dbReference>
<feature type="transmembrane region" description="Helical" evidence="6">
    <location>
        <begin position="40"/>
        <end position="69"/>
    </location>
</feature>
<keyword evidence="5 6" id="KW-0472">Membrane</keyword>
<reference evidence="7" key="1">
    <citation type="journal article" date="2014" name="Int. J. Syst. Evol. Microbiol.">
        <title>Complete genome sequence of Corynebacterium casei LMG S-19264T (=DSM 44701T), isolated from a smear-ripened cheese.</title>
        <authorList>
            <consortium name="US DOE Joint Genome Institute (JGI-PGF)"/>
            <person name="Walter F."/>
            <person name="Albersmeier A."/>
            <person name="Kalinowski J."/>
            <person name="Ruckert C."/>
        </authorList>
    </citation>
    <scope>NUCLEOTIDE SEQUENCE</scope>
    <source>
        <strain evidence="7">JCM 19596</strain>
    </source>
</reference>
<evidence type="ECO:0000256" key="1">
    <source>
        <dbReference type="ARBA" id="ARBA00004651"/>
    </source>
</evidence>